<dbReference type="SUPFAM" id="SSF52518">
    <property type="entry name" value="Thiamin diphosphate-binding fold (THDP-binding)"/>
    <property type="match status" value="1"/>
</dbReference>
<comment type="cofactor">
    <cofactor evidence="7">
        <name>thiamine diphosphate</name>
        <dbReference type="ChEBI" id="CHEBI:58937"/>
    </cofactor>
</comment>
<sequence length="315" mass="35712">MDFHLPEGAPGIPVYRVMDGEGRILKSSEDPQLSKDTVLEMYRKMVMLSTMDGILYNAQRQGRISFYMTNYGEEGTHIGSAAALDPQDMAFGQYREAGVFLWRGYTLDDFMNQCFSNDLDYNKGRAFPVNFGSKEHNFATYSSPLATQMPHAAGAAYALKRAGTGLCVVCYFGDGAASEGDAHAAFNFAATLDCPVIFFWIGDHSTSDDSSAYRTHDEVNHYRGNSPITRLQRYLINQGWWDTEQEADYREAAKQQVMEAFRVGEVRKKPPLSDLLTDVYDTMEPHLVKQTQHMLHHIRQNKEQYPTTDIFTEEK</sequence>
<dbReference type="EMBL" id="GG666608">
    <property type="protein sequence ID" value="EEN49722.1"/>
    <property type="molecule type" value="Genomic_DNA"/>
</dbReference>
<feature type="domain" description="Dehydrogenase E1 component" evidence="8">
    <location>
        <begin position="201"/>
        <end position="270"/>
    </location>
</feature>
<comment type="function">
    <text evidence="7">The branched-chain alpha-keto dehydrogenase complex catalyzes the overall conversion of alpha-keto acids to acyl-CoA and CO(2). It contains multiple copies of three enzymatic components: branched-chain alpha-keto acid decarboxylase (E1), lipoamide acyltransferase (E2) and lipoamide dehydrogenase (E3).</text>
</comment>
<evidence type="ECO:0000256" key="2">
    <source>
        <dbReference type="ARBA" id="ARBA00022946"/>
    </source>
</evidence>
<evidence type="ECO:0000256" key="5">
    <source>
        <dbReference type="ARBA" id="ARBA00047149"/>
    </source>
</evidence>
<dbReference type="PANTHER" id="PTHR43380:SF1">
    <property type="entry name" value="2-OXOISOVALERATE DEHYDROGENASE SUBUNIT ALPHA, MITOCHONDRIAL"/>
    <property type="match status" value="1"/>
</dbReference>
<dbReference type="InterPro" id="IPR001017">
    <property type="entry name" value="DH_E1"/>
</dbReference>
<dbReference type="GO" id="GO:0003863">
    <property type="term" value="F:branched-chain 2-oxo acid dehydrogenase activity"/>
    <property type="evidence" value="ECO:0007669"/>
    <property type="project" value="UniProtKB-EC"/>
</dbReference>
<evidence type="ECO:0000259" key="8">
    <source>
        <dbReference type="Pfam" id="PF00676"/>
    </source>
</evidence>
<evidence type="ECO:0000313" key="9">
    <source>
        <dbReference type="EMBL" id="EEN49722.1"/>
    </source>
</evidence>
<reference evidence="9" key="1">
    <citation type="journal article" date="2008" name="Nature">
        <title>The amphioxus genome and the evolution of the chordate karyotype.</title>
        <authorList>
            <consortium name="US DOE Joint Genome Institute (JGI-PGF)"/>
            <person name="Putnam N.H."/>
            <person name="Butts T."/>
            <person name="Ferrier D.E.K."/>
            <person name="Furlong R.F."/>
            <person name="Hellsten U."/>
            <person name="Kawashima T."/>
            <person name="Robinson-Rechavi M."/>
            <person name="Shoguchi E."/>
            <person name="Terry A."/>
            <person name="Yu J.-K."/>
            <person name="Benito-Gutierrez E.L."/>
            <person name="Dubchak I."/>
            <person name="Garcia-Fernandez J."/>
            <person name="Gibson-Brown J.J."/>
            <person name="Grigoriev I.V."/>
            <person name="Horton A.C."/>
            <person name="de Jong P.J."/>
            <person name="Jurka J."/>
            <person name="Kapitonov V.V."/>
            <person name="Kohara Y."/>
            <person name="Kuroki Y."/>
            <person name="Lindquist E."/>
            <person name="Lucas S."/>
            <person name="Osoegawa K."/>
            <person name="Pennacchio L.A."/>
            <person name="Salamov A.A."/>
            <person name="Satou Y."/>
            <person name="Sauka-Spengler T."/>
            <person name="Schmutz J."/>
            <person name="Shin-I T."/>
            <person name="Toyoda A."/>
            <person name="Bronner-Fraser M."/>
            <person name="Fujiyama A."/>
            <person name="Holland L.Z."/>
            <person name="Holland P.W.H."/>
            <person name="Satoh N."/>
            <person name="Rokhsar D.S."/>
        </authorList>
    </citation>
    <scope>NUCLEOTIDE SEQUENCE [LARGE SCALE GENOMIC DNA]</scope>
    <source>
        <strain evidence="9">S238N-H82</strain>
        <tissue evidence="9">Testes</tissue>
    </source>
</reference>
<dbReference type="Gene3D" id="3.40.50.970">
    <property type="match status" value="2"/>
</dbReference>
<evidence type="ECO:0000256" key="3">
    <source>
        <dbReference type="ARBA" id="ARBA00023002"/>
    </source>
</evidence>
<feature type="domain" description="Dehydrogenase E1 component" evidence="8">
    <location>
        <begin position="42"/>
        <end position="199"/>
    </location>
</feature>
<comment type="similarity">
    <text evidence="1 7">Belongs to the BCKDHA family.</text>
</comment>
<dbReference type="InParanoid" id="C3ZCL8"/>
<evidence type="ECO:0000256" key="1">
    <source>
        <dbReference type="ARBA" id="ARBA00008646"/>
    </source>
</evidence>
<evidence type="ECO:0000256" key="6">
    <source>
        <dbReference type="ARBA" id="ARBA00051764"/>
    </source>
</evidence>
<dbReference type="eggNOG" id="KOG1182">
    <property type="taxonomic scope" value="Eukaryota"/>
</dbReference>
<dbReference type="CDD" id="cd02000">
    <property type="entry name" value="TPP_E1_PDC_ADC_BCADC"/>
    <property type="match status" value="1"/>
</dbReference>
<gene>
    <name evidence="9" type="ORF">BRAFLDRAFT_64002</name>
</gene>
<dbReference type="InterPro" id="IPR029061">
    <property type="entry name" value="THDP-binding"/>
</dbReference>
<comment type="catalytic activity">
    <reaction evidence="6">
        <text>N(6)-[(R)-lipoyl]-L-lysyl-[protein] + 3-methyl-2-oxobutanoate + H(+) = N(6)-[(R)-S(8)-2-methylpropanoyldihydrolipoyl]-L-lysyl-[protein] + CO2</text>
        <dbReference type="Rhea" id="RHEA:13457"/>
        <dbReference type="Rhea" id="RHEA-COMP:10474"/>
        <dbReference type="Rhea" id="RHEA-COMP:10497"/>
        <dbReference type="ChEBI" id="CHEBI:11851"/>
        <dbReference type="ChEBI" id="CHEBI:15378"/>
        <dbReference type="ChEBI" id="CHEBI:16526"/>
        <dbReference type="ChEBI" id="CHEBI:83099"/>
        <dbReference type="ChEBI" id="CHEBI:83142"/>
        <dbReference type="EC" id="1.2.4.4"/>
    </reaction>
    <physiologicalReaction direction="left-to-right" evidence="6">
        <dbReference type="Rhea" id="RHEA:13458"/>
    </physiologicalReaction>
</comment>
<keyword evidence="7" id="KW-0786">Thiamine pyrophosphate</keyword>
<keyword evidence="3 7" id="KW-0560">Oxidoreductase</keyword>
<proteinExistence type="inferred from homology"/>
<organism>
    <name type="scientific">Branchiostoma floridae</name>
    <name type="common">Florida lancelet</name>
    <name type="synonym">Amphioxus</name>
    <dbReference type="NCBI Taxonomy" id="7739"/>
    <lineage>
        <taxon>Eukaryota</taxon>
        <taxon>Metazoa</taxon>
        <taxon>Chordata</taxon>
        <taxon>Cephalochordata</taxon>
        <taxon>Leptocardii</taxon>
        <taxon>Amphioxiformes</taxon>
        <taxon>Branchiostomatidae</taxon>
        <taxon>Branchiostoma</taxon>
    </lineage>
</organism>
<dbReference type="EC" id="1.2.4.4" evidence="7"/>
<dbReference type="PANTHER" id="PTHR43380">
    <property type="entry name" value="2-OXOISOVALERATE DEHYDROGENASE SUBUNIT ALPHA, MITOCHONDRIAL"/>
    <property type="match status" value="1"/>
</dbReference>
<comment type="subunit">
    <text evidence="5">Heterotetramer of 2 alpha/BCKDHA and 2 beta chains/BCKDHB that forms the branched-chain alpha-keto acid decarboxylase (E1) component of the BCKD complex. The branched-chain alpha-ketoacid dehydrogenase is a large complex composed of three major building blocks E1, E2 and E3. It is organized around E2, a 24-meric cubic core composed of DBT, to which are associated 6 to 12 copies of E1, and approximately 6 copies of the dehydrogenase E3, a DLD dimer. Interacts with PPM1K.</text>
</comment>
<evidence type="ECO:0000256" key="4">
    <source>
        <dbReference type="ARBA" id="ARBA00037052"/>
    </source>
</evidence>
<dbReference type="Pfam" id="PF00676">
    <property type="entry name" value="E1_dh"/>
    <property type="match status" value="2"/>
</dbReference>
<protein>
    <recommendedName>
        <fullName evidence="7">2-oxoisovalerate dehydrogenase subunit alpha</fullName>
        <ecNumber evidence="7">1.2.4.4</ecNumber>
    </recommendedName>
    <alternativeName>
        <fullName evidence="7">Branched-chain alpha-keto acid dehydrogenase E1 component alpha chain</fullName>
    </alternativeName>
</protein>
<keyword evidence="2" id="KW-0809">Transit peptide</keyword>
<dbReference type="STRING" id="7739.C3ZCL8"/>
<dbReference type="InterPro" id="IPR050771">
    <property type="entry name" value="Alpha-ketoacid_DH_E1_comp"/>
</dbReference>
<evidence type="ECO:0000256" key="7">
    <source>
        <dbReference type="RuleBase" id="RU365014"/>
    </source>
</evidence>
<name>C3ZCL8_BRAFL</name>
<dbReference type="FunFam" id="3.40.50.970:FF:000172">
    <property type="entry name" value="2-oxoisovalerate dehydrogenase subunit alpha"/>
    <property type="match status" value="1"/>
</dbReference>
<comment type="function">
    <text evidence="4">Together with BCKDHB forms the heterotetrameric E1 subunit of the mitochondrial branched-chain alpha-ketoacid dehydrogenase (BCKD) complex. The BCKD complex catalyzes the multi-step oxidative decarboxylation of alpha-ketoacids derived from the branched-chain amino-acids valine, leucine and isoleucine producing CO2 and acyl-CoA which is subsequently utilized to produce energy. The E1 subunit catalyzes the first step with the decarboxylation of the alpha-ketoacid forming an enzyme-product intermediate. A reductive acylation mediated by the lipoylamide cofactor of E2 extracts the acyl group from the E1 active site for the next step of the reaction.</text>
</comment>
<accession>C3ZCL8</accession>
<dbReference type="AlphaFoldDB" id="C3ZCL8"/>